<evidence type="ECO:0000313" key="2">
    <source>
        <dbReference type="Proteomes" id="UP000652761"/>
    </source>
</evidence>
<gene>
    <name evidence="1" type="ORF">Taro_029762</name>
</gene>
<proteinExistence type="predicted"/>
<evidence type="ECO:0000313" key="1">
    <source>
        <dbReference type="EMBL" id="MQL97079.1"/>
    </source>
</evidence>
<dbReference type="EMBL" id="NMUH01002000">
    <property type="protein sequence ID" value="MQL97079.1"/>
    <property type="molecule type" value="Genomic_DNA"/>
</dbReference>
<reference evidence="1" key="1">
    <citation type="submission" date="2017-07" db="EMBL/GenBank/DDBJ databases">
        <title>Taro Niue Genome Assembly and Annotation.</title>
        <authorList>
            <person name="Atibalentja N."/>
            <person name="Keating K."/>
            <person name="Fields C.J."/>
        </authorList>
    </citation>
    <scope>NUCLEOTIDE SEQUENCE</scope>
    <source>
        <strain evidence="1">Niue_2</strain>
        <tissue evidence="1">Leaf</tissue>
    </source>
</reference>
<dbReference type="Proteomes" id="UP000652761">
    <property type="component" value="Unassembled WGS sequence"/>
</dbReference>
<keyword evidence="2" id="KW-1185">Reference proteome</keyword>
<name>A0A843W192_COLES</name>
<comment type="caution">
    <text evidence="1">The sequence shown here is derived from an EMBL/GenBank/DDBJ whole genome shotgun (WGS) entry which is preliminary data.</text>
</comment>
<organism evidence="1 2">
    <name type="scientific">Colocasia esculenta</name>
    <name type="common">Wild taro</name>
    <name type="synonym">Arum esculentum</name>
    <dbReference type="NCBI Taxonomy" id="4460"/>
    <lineage>
        <taxon>Eukaryota</taxon>
        <taxon>Viridiplantae</taxon>
        <taxon>Streptophyta</taxon>
        <taxon>Embryophyta</taxon>
        <taxon>Tracheophyta</taxon>
        <taxon>Spermatophyta</taxon>
        <taxon>Magnoliopsida</taxon>
        <taxon>Liliopsida</taxon>
        <taxon>Araceae</taxon>
        <taxon>Aroideae</taxon>
        <taxon>Colocasieae</taxon>
        <taxon>Colocasia</taxon>
    </lineage>
</organism>
<accession>A0A843W192</accession>
<dbReference type="AlphaFoldDB" id="A0A843W192"/>
<sequence>MDRGVRVTDDWVVHEMDGDARVTERSSGPITVRVLSQFGSCHSLGPAPFFLWTCVYHHNFHKFILAEFPLMRNALTEIYSHGHVLISMCPQRTFVRRDFALKKYVCIIINLQFTHIFAPVFLFEWSIRQKVPSAYAEPFLRGIRIQLRIHDYIDMFVVRDSIWAEFPLGNTCI</sequence>
<protein>
    <submittedName>
        <fullName evidence="1">Uncharacterized protein</fullName>
    </submittedName>
</protein>